<dbReference type="InterPro" id="IPR013783">
    <property type="entry name" value="Ig-like_fold"/>
</dbReference>
<dbReference type="Pfam" id="PF00041">
    <property type="entry name" value="fn3"/>
    <property type="match status" value="1"/>
</dbReference>
<dbReference type="GO" id="GO:0000132">
    <property type="term" value="P:establishment of mitotic spindle orientation"/>
    <property type="evidence" value="ECO:0007669"/>
    <property type="project" value="TreeGrafter"/>
</dbReference>
<gene>
    <name evidence="5" type="ORF">CJOHNSTONI_LOCUS10556</name>
</gene>
<dbReference type="CDD" id="cd17117">
    <property type="entry name" value="RA_ANKFN1_like"/>
    <property type="match status" value="1"/>
</dbReference>
<keyword evidence="2" id="KW-0175">Coiled coil</keyword>
<dbReference type="Proteomes" id="UP000746747">
    <property type="component" value="Unassembled WGS sequence"/>
</dbReference>
<dbReference type="Gene3D" id="3.10.20.90">
    <property type="entry name" value="Phosphatidylinositol 3-kinase Catalytic Subunit, Chain A, domain 1"/>
    <property type="match status" value="1"/>
</dbReference>
<organism evidence="5 6">
    <name type="scientific">Cercopithifilaria johnstoni</name>
    <dbReference type="NCBI Taxonomy" id="2874296"/>
    <lineage>
        <taxon>Eukaryota</taxon>
        <taxon>Metazoa</taxon>
        <taxon>Ecdysozoa</taxon>
        <taxon>Nematoda</taxon>
        <taxon>Chromadorea</taxon>
        <taxon>Rhabditida</taxon>
        <taxon>Spirurina</taxon>
        <taxon>Spiruromorpha</taxon>
        <taxon>Filarioidea</taxon>
        <taxon>Onchocercidae</taxon>
        <taxon>Cercopithifilaria</taxon>
    </lineage>
</organism>
<feature type="repeat" description="ANK" evidence="1">
    <location>
        <begin position="42"/>
        <end position="74"/>
    </location>
</feature>
<dbReference type="EMBL" id="CAKAEH010002092">
    <property type="protein sequence ID" value="CAG9541101.1"/>
    <property type="molecule type" value="Genomic_DNA"/>
</dbReference>
<proteinExistence type="predicted"/>
<evidence type="ECO:0000259" key="3">
    <source>
        <dbReference type="PROSITE" id="PS50200"/>
    </source>
</evidence>
<dbReference type="GO" id="GO:0061172">
    <property type="term" value="P:regulation of establishment of bipolar cell polarity"/>
    <property type="evidence" value="ECO:0007669"/>
    <property type="project" value="TreeGrafter"/>
</dbReference>
<dbReference type="PROSITE" id="PS50200">
    <property type="entry name" value="RA"/>
    <property type="match status" value="1"/>
</dbReference>
<dbReference type="Gene3D" id="1.25.40.20">
    <property type="entry name" value="Ankyrin repeat-containing domain"/>
    <property type="match status" value="1"/>
</dbReference>
<dbReference type="InterPro" id="IPR000159">
    <property type="entry name" value="RA_dom"/>
</dbReference>
<feature type="domain" description="Fibronectin type-III" evidence="4">
    <location>
        <begin position="131"/>
        <end position="230"/>
    </location>
</feature>
<dbReference type="AlphaFoldDB" id="A0A8J2MW10"/>
<evidence type="ECO:0000256" key="2">
    <source>
        <dbReference type="SAM" id="Coils"/>
    </source>
</evidence>
<dbReference type="PANTHER" id="PTHR21437">
    <property type="entry name" value="WIDE AWAKE"/>
    <property type="match status" value="1"/>
</dbReference>
<dbReference type="PANTHER" id="PTHR21437:SF1">
    <property type="entry name" value="WIDE AWAKE"/>
    <property type="match status" value="1"/>
</dbReference>
<evidence type="ECO:0008006" key="7">
    <source>
        <dbReference type="Google" id="ProtNLM"/>
    </source>
</evidence>
<dbReference type="InterPro" id="IPR036770">
    <property type="entry name" value="Ankyrin_rpt-contain_sf"/>
</dbReference>
<evidence type="ECO:0000259" key="4">
    <source>
        <dbReference type="PROSITE" id="PS50853"/>
    </source>
</evidence>
<feature type="domain" description="Ras-associating" evidence="3">
    <location>
        <begin position="706"/>
        <end position="804"/>
    </location>
</feature>
<dbReference type="OrthoDB" id="2428204at2759"/>
<evidence type="ECO:0000313" key="6">
    <source>
        <dbReference type="Proteomes" id="UP000746747"/>
    </source>
</evidence>
<dbReference type="InterPro" id="IPR003961">
    <property type="entry name" value="FN3_dom"/>
</dbReference>
<evidence type="ECO:0000313" key="5">
    <source>
        <dbReference type="EMBL" id="CAG9541101.1"/>
    </source>
</evidence>
<keyword evidence="6" id="KW-1185">Reference proteome</keyword>
<evidence type="ECO:0000256" key="1">
    <source>
        <dbReference type="PROSITE-ProRule" id="PRU00023"/>
    </source>
</evidence>
<comment type="caution">
    <text evidence="5">The sequence shown here is derived from an EMBL/GenBank/DDBJ whole genome shotgun (WGS) entry which is preliminary data.</text>
</comment>
<sequence>MNVLNSSGALLAIETNDDDMLRMILSKINISFDARIDETYLEKWTLLEFALMLGYQQCAEVLLQNGATIDVESSPLERRLQQIQENIELITEEIQFLRTTIIRNEDKQMKYLEKRLLQMKKMKNVLENTTVPGLLTNVETVVSASDQLTVSWEDVRQRNVDLVINYKVEWSLCDDFNTIEGSLLMDTMIKNYAVISELKRGLRYSVRVSAGSIRGFGHPALATPQSLLLSNDISQLLLDVEKYRSSPVWQTLFPKSSEIMDKKRKGSIKSLFASGFRSLKVVQRGIYLVSVIYSEMKVCTVEDYLPVILIDQTQFCIEKDEMYWAIKLSLSWNEMQTLQEINNSSFSNSHFRSRFIDAAIEMHMALGVKDIGRVHYQPIVDEVNSISFIVTVRFVNGSQTAQGLRTRWLPLNKMVRKRGACQAMDMLWAEIFRIISFFESSHMRLRKGLENPHITKEEWDLLRSVDINTSNPLTPVQFIFHTALVSAASRLLDDLQIDINLISNQRIYCLQVFQLQFDVSFIILLPKIEDVCTAPSYSLKSLPVQKGCLTLPLQVFEAIHLCTYNPDFIGTYCRLSLFIEHFSTYIQYEQRNSLLENDFNVYADVLSKLDEFQQRLENLWKSVKWVGDVASVARDKQAKGVVPMKSLLAVSNGINDTDCDGEQGTRSDSMDSSALYLDLYNMLPQKVNSLTKPWLNNCFQPKKIPTTRVIKVYAAYQCGLTSGTSVRLQIASATTASEIVALVIEQLAKAAAESGKSVESKDPEDFCLAVVVGSRERRLRDNFPPMKLQNPWDDGRLFVRRRDSVLAALQKGNEAAV</sequence>
<dbReference type="Gene3D" id="2.60.40.10">
    <property type="entry name" value="Immunoglobulins"/>
    <property type="match status" value="1"/>
</dbReference>
<reference evidence="5" key="1">
    <citation type="submission" date="2021-09" db="EMBL/GenBank/DDBJ databases">
        <authorList>
            <consortium name="Pathogen Informatics"/>
        </authorList>
    </citation>
    <scope>NUCLEOTIDE SEQUENCE</scope>
</reference>
<dbReference type="SUPFAM" id="SSF48403">
    <property type="entry name" value="Ankyrin repeat"/>
    <property type="match status" value="1"/>
</dbReference>
<dbReference type="InterPro" id="IPR036116">
    <property type="entry name" value="FN3_sf"/>
</dbReference>
<name>A0A8J2MW10_9BILA</name>
<dbReference type="CDD" id="cd00063">
    <property type="entry name" value="FN3"/>
    <property type="match status" value="1"/>
</dbReference>
<feature type="coiled-coil region" evidence="2">
    <location>
        <begin position="80"/>
        <end position="129"/>
    </location>
</feature>
<dbReference type="SUPFAM" id="SSF49265">
    <property type="entry name" value="Fibronectin type III"/>
    <property type="match status" value="1"/>
</dbReference>
<dbReference type="InterPro" id="IPR039269">
    <property type="entry name" value="ANKFN1"/>
</dbReference>
<dbReference type="InterPro" id="IPR002110">
    <property type="entry name" value="Ankyrin_rpt"/>
</dbReference>
<keyword evidence="1" id="KW-0040">ANK repeat</keyword>
<dbReference type="PROSITE" id="PS50853">
    <property type="entry name" value="FN3"/>
    <property type="match status" value="1"/>
</dbReference>
<dbReference type="PROSITE" id="PS50088">
    <property type="entry name" value="ANK_REPEAT"/>
    <property type="match status" value="1"/>
</dbReference>
<dbReference type="SMART" id="SM00060">
    <property type="entry name" value="FN3"/>
    <property type="match status" value="1"/>
</dbReference>
<accession>A0A8J2MW10</accession>
<dbReference type="SMART" id="SM00314">
    <property type="entry name" value="RA"/>
    <property type="match status" value="1"/>
</dbReference>
<protein>
    <recommendedName>
        <fullName evidence="7">Ankyrin repeat and fibronectin type-III domain-containing protein 1</fullName>
    </recommendedName>
</protein>
<dbReference type="GO" id="GO:0005819">
    <property type="term" value="C:spindle"/>
    <property type="evidence" value="ECO:0007669"/>
    <property type="project" value="TreeGrafter"/>
</dbReference>
<dbReference type="GO" id="GO:0007165">
    <property type="term" value="P:signal transduction"/>
    <property type="evidence" value="ECO:0007669"/>
    <property type="project" value="InterPro"/>
</dbReference>